<evidence type="ECO:0000259" key="2">
    <source>
        <dbReference type="Pfam" id="PF26626"/>
    </source>
</evidence>
<proteinExistence type="predicted"/>
<evidence type="ECO:0000256" key="1">
    <source>
        <dbReference type="SAM" id="Phobius"/>
    </source>
</evidence>
<evidence type="ECO:0000313" key="4">
    <source>
        <dbReference type="Proteomes" id="UP000291124"/>
    </source>
</evidence>
<feature type="transmembrane region" description="Helical" evidence="1">
    <location>
        <begin position="390"/>
        <end position="407"/>
    </location>
</feature>
<keyword evidence="1" id="KW-0812">Transmembrane</keyword>
<keyword evidence="1" id="KW-1133">Transmembrane helix</keyword>
<dbReference type="RefSeq" id="WP_133275773.1">
    <property type="nucleotide sequence ID" value="NZ_CP037933.1"/>
</dbReference>
<keyword evidence="1" id="KW-0472">Membrane</keyword>
<sequence>MILIALSWIILLLFFIPCGIAVKSLLKLKSSGNYIPIFLGLFIQCLGLSICSFFFKIGLEVFIANFLISVVITYWKSKEIKESVKEILFDLRALSTTSKCSLLSIFIFSLFKCSQFPFIVDNESYYLQTIKWINEYGLVKGLGNLHIYFGQTSPFHILQAGFNFNFLTERSNDINGLILNLSSLYFITEFEKRYKINGEIHWIGFILIFNILFFQFISSPSPDLLIFILSQILFYYFMDKEDSLENYKIATLLFLNLLFIKITIAPLILLLFYKMYKSKKRLYFFLTASAIIGAVLCLKNFIITGYPFYPLQILPINRDWTIPEKLLKFVIHITENSGYSKTSDLKNPTILHKLNSWIQLGGINRIFNFGIILLFAVGLVIKRYKNQTKYIFLYLVLALNFLILLFTSPQYRYFLPEFVFLFVVIFSTIFCCFKGSIKTALYSFLIAIVVPLAFTEIIGYPNLTKNRLHQDKESNSWTQILIPKKNSKYAEIAFEKVTEGNLDFNSPKENFFFYGTANGELPCVNKVQVDYLKKKYNFIPQLRTSDLADGFYSKNTAENE</sequence>
<protein>
    <recommendedName>
        <fullName evidence="2">DUF8201 domain-containing protein</fullName>
    </recommendedName>
</protein>
<feature type="domain" description="DUF8201" evidence="2">
    <location>
        <begin position="1"/>
        <end position="416"/>
    </location>
</feature>
<evidence type="ECO:0000313" key="3">
    <source>
        <dbReference type="EMBL" id="QBN18245.1"/>
    </source>
</evidence>
<dbReference type="Proteomes" id="UP000291124">
    <property type="component" value="Chromosome"/>
</dbReference>
<feature type="transmembrane region" description="Helical" evidence="1">
    <location>
        <begin position="250"/>
        <end position="273"/>
    </location>
</feature>
<keyword evidence="4" id="KW-1185">Reference proteome</keyword>
<dbReference type="AlphaFoldDB" id="A0A4P6YC40"/>
<feature type="transmembrane region" description="Helical" evidence="1">
    <location>
        <begin position="6"/>
        <end position="26"/>
    </location>
</feature>
<feature type="transmembrane region" description="Helical" evidence="1">
    <location>
        <begin position="362"/>
        <end position="381"/>
    </location>
</feature>
<accession>A0A4P6YC40</accession>
<feature type="transmembrane region" description="Helical" evidence="1">
    <location>
        <begin position="440"/>
        <end position="460"/>
    </location>
</feature>
<dbReference type="EMBL" id="CP037933">
    <property type="protein sequence ID" value="QBN18245.1"/>
    <property type="molecule type" value="Genomic_DNA"/>
</dbReference>
<feature type="transmembrane region" description="Helical" evidence="1">
    <location>
        <begin position="33"/>
        <end position="55"/>
    </location>
</feature>
<feature type="transmembrane region" description="Helical" evidence="1">
    <location>
        <begin position="413"/>
        <end position="433"/>
    </location>
</feature>
<dbReference type="NCBIfam" id="NF047510">
    <property type="entry name" value="LIC_10190_fam"/>
    <property type="match status" value="1"/>
</dbReference>
<dbReference type="KEGG" id="fnk:E1750_05295"/>
<feature type="transmembrane region" description="Helical" evidence="1">
    <location>
        <begin position="282"/>
        <end position="302"/>
    </location>
</feature>
<dbReference type="InterPro" id="IPR058065">
    <property type="entry name" value="LIC_10190-like"/>
</dbReference>
<dbReference type="InterPro" id="IPR058514">
    <property type="entry name" value="DUF8201"/>
</dbReference>
<reference evidence="4" key="1">
    <citation type="submission" date="2019-03" db="EMBL/GenBank/DDBJ databases">
        <title>Flavobacterium sp.</title>
        <authorList>
            <person name="Kim H."/>
        </authorList>
    </citation>
    <scope>NUCLEOTIDE SEQUENCE [LARGE SCALE GENOMIC DNA]</scope>
    <source>
        <strain evidence="4">GS13</strain>
    </source>
</reference>
<name>A0A4P6YC40_9FLAO</name>
<dbReference type="OrthoDB" id="344987at2"/>
<feature type="transmembrane region" description="Helical" evidence="1">
    <location>
        <begin position="200"/>
        <end position="217"/>
    </location>
</feature>
<feature type="transmembrane region" description="Helical" evidence="1">
    <location>
        <begin position="61"/>
        <end position="77"/>
    </location>
</feature>
<organism evidence="3 4">
    <name type="scientific">Flavobacterium nackdongense</name>
    <dbReference type="NCBI Taxonomy" id="2547394"/>
    <lineage>
        <taxon>Bacteria</taxon>
        <taxon>Pseudomonadati</taxon>
        <taxon>Bacteroidota</taxon>
        <taxon>Flavobacteriia</taxon>
        <taxon>Flavobacteriales</taxon>
        <taxon>Flavobacteriaceae</taxon>
        <taxon>Flavobacterium</taxon>
    </lineage>
</organism>
<gene>
    <name evidence="3" type="ORF">E1750_05295</name>
</gene>
<dbReference type="Pfam" id="PF26626">
    <property type="entry name" value="DUF8201"/>
    <property type="match status" value="1"/>
</dbReference>